<reference evidence="2" key="1">
    <citation type="journal article" date="2019" name="Int. J. Syst. Evol. Microbiol.">
        <title>The Global Catalogue of Microorganisms (GCM) 10K type strain sequencing project: providing services to taxonomists for standard genome sequencing and annotation.</title>
        <authorList>
            <consortium name="The Broad Institute Genomics Platform"/>
            <consortium name="The Broad Institute Genome Sequencing Center for Infectious Disease"/>
            <person name="Wu L."/>
            <person name="Ma J."/>
        </authorList>
    </citation>
    <scope>NUCLEOTIDE SEQUENCE [LARGE SCALE GENOMIC DNA]</scope>
    <source>
        <strain evidence="2">JCM 17021</strain>
    </source>
</reference>
<sequence>MLAEALGDANPAAALQRSSLDWGAPRSLKELGMPEAAIGQIVAEVTTRPYSNPREVTPEAARRILERAVAGDDV</sequence>
<proteinExistence type="predicted"/>
<evidence type="ECO:0008006" key="3">
    <source>
        <dbReference type="Google" id="ProtNLM"/>
    </source>
</evidence>
<dbReference type="Gene3D" id="1.20.1090.10">
    <property type="entry name" value="Dehydroquinate synthase-like - alpha domain"/>
    <property type="match status" value="1"/>
</dbReference>
<evidence type="ECO:0000313" key="2">
    <source>
        <dbReference type="Proteomes" id="UP001501803"/>
    </source>
</evidence>
<organism evidence="1 2">
    <name type="scientific">Leifsonia kafniensis</name>
    <dbReference type="NCBI Taxonomy" id="475957"/>
    <lineage>
        <taxon>Bacteria</taxon>
        <taxon>Bacillati</taxon>
        <taxon>Actinomycetota</taxon>
        <taxon>Actinomycetes</taxon>
        <taxon>Micrococcales</taxon>
        <taxon>Microbacteriaceae</taxon>
        <taxon>Leifsonia</taxon>
    </lineage>
</organism>
<dbReference type="SUPFAM" id="SSF56796">
    <property type="entry name" value="Dehydroquinate synthase-like"/>
    <property type="match status" value="1"/>
</dbReference>
<keyword evidence="2" id="KW-1185">Reference proteome</keyword>
<dbReference type="Proteomes" id="UP001501803">
    <property type="component" value="Unassembled WGS sequence"/>
</dbReference>
<protein>
    <recommendedName>
        <fullName evidence="3">Iron-containing alcohol dehydrogenase</fullName>
    </recommendedName>
</protein>
<accession>A0ABP7KLQ0</accession>
<name>A0ABP7KLQ0_9MICO</name>
<dbReference type="EMBL" id="BAABCN010000005">
    <property type="protein sequence ID" value="GAA3879537.1"/>
    <property type="molecule type" value="Genomic_DNA"/>
</dbReference>
<gene>
    <name evidence="1" type="ORF">GCM10022381_22330</name>
</gene>
<evidence type="ECO:0000313" key="1">
    <source>
        <dbReference type="EMBL" id="GAA3879537.1"/>
    </source>
</evidence>
<comment type="caution">
    <text evidence="1">The sequence shown here is derived from an EMBL/GenBank/DDBJ whole genome shotgun (WGS) entry which is preliminary data.</text>
</comment>